<keyword evidence="2" id="KW-1185">Reference proteome</keyword>
<organism evidence="1 2">
    <name type="scientific">Dreissena polymorpha</name>
    <name type="common">Zebra mussel</name>
    <name type="synonym">Mytilus polymorpha</name>
    <dbReference type="NCBI Taxonomy" id="45954"/>
    <lineage>
        <taxon>Eukaryota</taxon>
        <taxon>Metazoa</taxon>
        <taxon>Spiralia</taxon>
        <taxon>Lophotrochozoa</taxon>
        <taxon>Mollusca</taxon>
        <taxon>Bivalvia</taxon>
        <taxon>Autobranchia</taxon>
        <taxon>Heteroconchia</taxon>
        <taxon>Euheterodonta</taxon>
        <taxon>Imparidentia</taxon>
        <taxon>Neoheterodontei</taxon>
        <taxon>Myida</taxon>
        <taxon>Dreissenoidea</taxon>
        <taxon>Dreissenidae</taxon>
        <taxon>Dreissena</taxon>
    </lineage>
</organism>
<evidence type="ECO:0000313" key="1">
    <source>
        <dbReference type="EMBL" id="KAH3836132.1"/>
    </source>
</evidence>
<reference evidence="1" key="2">
    <citation type="submission" date="2020-11" db="EMBL/GenBank/DDBJ databases">
        <authorList>
            <person name="McCartney M.A."/>
            <person name="Auch B."/>
            <person name="Kono T."/>
            <person name="Mallez S."/>
            <person name="Becker A."/>
            <person name="Gohl D.M."/>
            <person name="Silverstein K.A.T."/>
            <person name="Koren S."/>
            <person name="Bechman K.B."/>
            <person name="Herman A."/>
            <person name="Abrahante J.E."/>
            <person name="Garbe J."/>
        </authorList>
    </citation>
    <scope>NUCLEOTIDE SEQUENCE</scope>
    <source>
        <strain evidence="1">Duluth1</strain>
        <tissue evidence="1">Whole animal</tissue>
    </source>
</reference>
<dbReference type="Proteomes" id="UP000828390">
    <property type="component" value="Unassembled WGS sequence"/>
</dbReference>
<dbReference type="InterPro" id="IPR012340">
    <property type="entry name" value="NA-bd_OB-fold"/>
</dbReference>
<dbReference type="AlphaFoldDB" id="A0A9D4QN00"/>
<reference evidence="1" key="1">
    <citation type="journal article" date="2019" name="bioRxiv">
        <title>The Genome of the Zebra Mussel, Dreissena polymorpha: A Resource for Invasive Species Research.</title>
        <authorList>
            <person name="McCartney M.A."/>
            <person name="Auch B."/>
            <person name="Kono T."/>
            <person name="Mallez S."/>
            <person name="Zhang Y."/>
            <person name="Obille A."/>
            <person name="Becker A."/>
            <person name="Abrahante J.E."/>
            <person name="Garbe J."/>
            <person name="Badalamenti J.P."/>
            <person name="Herman A."/>
            <person name="Mangelson H."/>
            <person name="Liachko I."/>
            <person name="Sullivan S."/>
            <person name="Sone E.D."/>
            <person name="Koren S."/>
            <person name="Silverstein K.A.T."/>
            <person name="Beckman K.B."/>
            <person name="Gohl D.M."/>
        </authorList>
    </citation>
    <scope>NUCLEOTIDE SEQUENCE</scope>
    <source>
        <strain evidence="1">Duluth1</strain>
        <tissue evidence="1">Whole animal</tissue>
    </source>
</reference>
<dbReference type="EMBL" id="JAIWYP010000004">
    <property type="protein sequence ID" value="KAH3836132.1"/>
    <property type="molecule type" value="Genomic_DNA"/>
</dbReference>
<comment type="caution">
    <text evidence="1">The sequence shown here is derived from an EMBL/GenBank/DDBJ whole genome shotgun (WGS) entry which is preliminary data.</text>
</comment>
<dbReference type="Gene3D" id="2.40.50.140">
    <property type="entry name" value="Nucleic acid-binding proteins"/>
    <property type="match status" value="1"/>
</dbReference>
<protein>
    <submittedName>
        <fullName evidence="1">Uncharacterized protein</fullName>
    </submittedName>
</protein>
<sequence>MSTLEEIMNMDQSMPYDKSARGRVVFASSPETYTNANGETKQSKSVAIADDKKTVKVVSYDPTQFNKLIEGKTIMLRNFIRRDGYIILTRTSRLFPTQEIEVPDSRVQEGKALVNPPAAPMVSFREALRSPPKTKTTVRGKVIQCGNRILKAFANSLDPDETPQNIHQDPNYLLF</sequence>
<accession>A0A9D4QN00</accession>
<proteinExistence type="predicted"/>
<evidence type="ECO:0000313" key="2">
    <source>
        <dbReference type="Proteomes" id="UP000828390"/>
    </source>
</evidence>
<gene>
    <name evidence="1" type="ORF">DPMN_109502</name>
</gene>
<name>A0A9D4QN00_DREPO</name>